<dbReference type="GO" id="GO:0009289">
    <property type="term" value="C:pilus"/>
    <property type="evidence" value="ECO:0007669"/>
    <property type="project" value="InterPro"/>
</dbReference>
<dbReference type="Gene3D" id="2.60.40.1090">
    <property type="entry name" value="Fimbrial-type adhesion domain"/>
    <property type="match status" value="1"/>
</dbReference>
<evidence type="ECO:0000313" key="2">
    <source>
        <dbReference type="EMBL" id="KIR23635.1"/>
    </source>
</evidence>
<comment type="caution">
    <text evidence="2">The sequence shown here is derived from an EMBL/GenBank/DDBJ whole genome shotgun (WGS) entry which is preliminary data.</text>
</comment>
<protein>
    <submittedName>
        <fullName evidence="2">PapH_1 protein</fullName>
    </submittedName>
</protein>
<dbReference type="PATRIC" id="fig|294.125.peg.1014"/>
<dbReference type="AlphaFoldDB" id="A0A0D0TS60"/>
<dbReference type="EMBL" id="JXCQ01000006">
    <property type="protein sequence ID" value="KIR23635.1"/>
    <property type="molecule type" value="Genomic_DNA"/>
</dbReference>
<feature type="signal peptide" evidence="1">
    <location>
        <begin position="1"/>
        <end position="27"/>
    </location>
</feature>
<dbReference type="InterPro" id="IPR036937">
    <property type="entry name" value="Adhesion_dom_fimbrial_sf"/>
</dbReference>
<dbReference type="InterPro" id="IPR050263">
    <property type="entry name" value="Bact_Fimbrial_Adh_Pro"/>
</dbReference>
<dbReference type="PANTHER" id="PTHR33420:SF26">
    <property type="entry name" value="FIMBRIAL SUBUNIT"/>
    <property type="match status" value="1"/>
</dbReference>
<accession>A0A0D0TS60</accession>
<dbReference type="GO" id="GO:0043709">
    <property type="term" value="P:cell adhesion involved in single-species biofilm formation"/>
    <property type="evidence" value="ECO:0007669"/>
    <property type="project" value="TreeGrafter"/>
</dbReference>
<organism evidence="2 3">
    <name type="scientific">Pseudomonas fluorescens</name>
    <dbReference type="NCBI Taxonomy" id="294"/>
    <lineage>
        <taxon>Bacteria</taxon>
        <taxon>Pseudomonadati</taxon>
        <taxon>Pseudomonadota</taxon>
        <taxon>Gammaproteobacteria</taxon>
        <taxon>Pseudomonadales</taxon>
        <taxon>Pseudomonadaceae</taxon>
        <taxon>Pseudomonas</taxon>
    </lineage>
</organism>
<feature type="chain" id="PRO_5002238278" evidence="1">
    <location>
        <begin position="28"/>
        <end position="186"/>
    </location>
</feature>
<evidence type="ECO:0000256" key="1">
    <source>
        <dbReference type="SAM" id="SignalP"/>
    </source>
</evidence>
<dbReference type="InterPro" id="IPR008966">
    <property type="entry name" value="Adhesion_dom_sf"/>
</dbReference>
<proteinExistence type="predicted"/>
<name>A0A0D0TS60_PSEFL</name>
<reference evidence="2 3" key="1">
    <citation type="submission" date="2015-01" db="EMBL/GenBank/DDBJ databases">
        <title>Genome sequence of the beneficial rhizobacterium Pseudomonas fluorescens 2-79.</title>
        <authorList>
            <person name="Thuermer A."/>
            <person name="Daniel R."/>
        </authorList>
    </citation>
    <scope>NUCLEOTIDE SEQUENCE [LARGE SCALE GENOMIC DNA]</scope>
    <source>
        <strain evidence="2 3">2-79</strain>
    </source>
</reference>
<sequence length="186" mass="19777">MNVLIRLTVASSVIIFASSFFSVRASAQSEGVVGFGGEIIESACGLEVGGADQIVEMPAEPIGRLLRDGQGEPFPFQLRLVNCSLSRPDPLRLGQNLPDFQHVQVTFDGARDRGGLSFTAFGDSQGVALQIVDEFGQESVPGKPMARQPLLAGSVALNYTLRLIGNGLPIVAGTHGAAVRFKLEYF</sequence>
<keyword evidence="1" id="KW-0732">Signal</keyword>
<dbReference type="SUPFAM" id="SSF49401">
    <property type="entry name" value="Bacterial adhesins"/>
    <property type="match status" value="1"/>
</dbReference>
<dbReference type="RefSeq" id="WP_043047148.1">
    <property type="nucleotide sequence ID" value="NZ_JXCQ01000006.1"/>
</dbReference>
<dbReference type="PANTHER" id="PTHR33420">
    <property type="entry name" value="FIMBRIAL SUBUNIT ELFA-RELATED"/>
    <property type="match status" value="1"/>
</dbReference>
<dbReference type="Proteomes" id="UP000032210">
    <property type="component" value="Unassembled WGS sequence"/>
</dbReference>
<gene>
    <name evidence="2" type="primary">papH_1</name>
    <name evidence="2" type="ORF">PFLU3_09860</name>
</gene>
<evidence type="ECO:0000313" key="3">
    <source>
        <dbReference type="Proteomes" id="UP000032210"/>
    </source>
</evidence>